<dbReference type="EC" id="3.1.1.-" evidence="6"/>
<feature type="short sequence motif" description="DGA/G" evidence="5">
    <location>
        <begin position="200"/>
        <end position="202"/>
    </location>
</feature>
<feature type="short sequence motif" description="GXSXG" evidence="5">
    <location>
        <begin position="50"/>
        <end position="54"/>
    </location>
</feature>
<evidence type="ECO:0000256" key="5">
    <source>
        <dbReference type="PROSITE-ProRule" id="PRU01161"/>
    </source>
</evidence>
<dbReference type="PROSITE" id="PS51635">
    <property type="entry name" value="PNPLA"/>
    <property type="match status" value="1"/>
</dbReference>
<accession>A0A3L6PMI0</accession>
<reference evidence="10" key="1">
    <citation type="journal article" date="2019" name="Nat. Commun.">
        <title>The genome of broomcorn millet.</title>
        <authorList>
            <person name="Zou C."/>
            <person name="Miki D."/>
            <person name="Li D."/>
            <person name="Tang Q."/>
            <person name="Xiao L."/>
            <person name="Rajput S."/>
            <person name="Deng P."/>
            <person name="Jia W."/>
            <person name="Huang R."/>
            <person name="Zhang M."/>
            <person name="Sun Y."/>
            <person name="Hu J."/>
            <person name="Fu X."/>
            <person name="Schnable P.S."/>
            <person name="Li F."/>
            <person name="Zhang H."/>
            <person name="Feng B."/>
            <person name="Zhu X."/>
            <person name="Liu R."/>
            <person name="Schnable J.C."/>
            <person name="Zhu J.-K."/>
            <person name="Zhang H."/>
        </authorList>
    </citation>
    <scope>NUCLEOTIDE SEQUENCE [LARGE SCALE GENOMIC DNA]</scope>
</reference>
<dbReference type="Proteomes" id="UP000275267">
    <property type="component" value="Unassembled WGS sequence"/>
</dbReference>
<evidence type="ECO:0000259" key="8">
    <source>
        <dbReference type="PROSITE" id="PS51635"/>
    </source>
</evidence>
<dbReference type="AlphaFoldDB" id="A0A3L6PMI0"/>
<comment type="function">
    <text evidence="4">Possesses non-specific lipolytic acyl hydrolase (LAH) activity. Hydrolyzes phospholipids as well as galactolipids. May play a role in disease resistance.</text>
</comment>
<protein>
    <recommendedName>
        <fullName evidence="6">Patatin</fullName>
        <ecNumber evidence="6">3.1.1.-</ecNumber>
    </recommendedName>
</protein>
<dbReference type="EMBL" id="PQIB02000017">
    <property type="protein sequence ID" value="RLM58499.1"/>
    <property type="molecule type" value="Genomic_DNA"/>
</dbReference>
<feature type="domain" description="PNPLA" evidence="8">
    <location>
        <begin position="8"/>
        <end position="213"/>
    </location>
</feature>
<dbReference type="InterPro" id="IPR016035">
    <property type="entry name" value="Acyl_Trfase/lysoPLipase"/>
</dbReference>
<evidence type="ECO:0000313" key="10">
    <source>
        <dbReference type="Proteomes" id="UP000275267"/>
    </source>
</evidence>
<dbReference type="Gene3D" id="3.40.1090.10">
    <property type="entry name" value="Cytosolic phospholipase A2 catalytic domain"/>
    <property type="match status" value="1"/>
</dbReference>
<dbReference type="Pfam" id="PF01734">
    <property type="entry name" value="Patatin"/>
    <property type="match status" value="1"/>
</dbReference>
<proteinExistence type="inferred from homology"/>
<comment type="similarity">
    <text evidence="1 6">Belongs to the patatin family.</text>
</comment>
<comment type="domain">
    <text evidence="6">The nitrogen atoms of the two glycine residues in the GGXR motif define the oxyanion hole, and stabilize the oxyanion that forms during the nucleophilic attack by the catalytic serine during substrate cleavage.</text>
</comment>
<dbReference type="InterPro" id="IPR002641">
    <property type="entry name" value="PNPLA_dom"/>
</dbReference>
<evidence type="ECO:0000256" key="7">
    <source>
        <dbReference type="SAM" id="MobiDB-lite"/>
    </source>
</evidence>
<keyword evidence="10" id="KW-1185">Reference proteome</keyword>
<keyword evidence="2" id="KW-0611">Plant defense</keyword>
<keyword evidence="3 5" id="KW-0443">Lipid metabolism</keyword>
<feature type="region of interest" description="Disordered" evidence="7">
    <location>
        <begin position="385"/>
        <end position="405"/>
    </location>
</feature>
<keyword evidence="5 6" id="KW-0378">Hydrolase</keyword>
<dbReference type="GO" id="GO:0006952">
    <property type="term" value="P:defense response"/>
    <property type="evidence" value="ECO:0007669"/>
    <property type="project" value="UniProtKB-KW"/>
</dbReference>
<dbReference type="GO" id="GO:0047372">
    <property type="term" value="F:monoacylglycerol lipase activity"/>
    <property type="evidence" value="ECO:0007669"/>
    <property type="project" value="TreeGrafter"/>
</dbReference>
<evidence type="ECO:0000256" key="2">
    <source>
        <dbReference type="ARBA" id="ARBA00022821"/>
    </source>
</evidence>
<feature type="active site" description="Nucleophile" evidence="5">
    <location>
        <position position="52"/>
    </location>
</feature>
<dbReference type="SUPFAM" id="SSF52151">
    <property type="entry name" value="FabD/lysophospholipase-like"/>
    <property type="match status" value="1"/>
</dbReference>
<comment type="function">
    <text evidence="6">Lipolytic acyl hydrolase (LAH).</text>
</comment>
<dbReference type="OrthoDB" id="1658288at2759"/>
<evidence type="ECO:0000256" key="6">
    <source>
        <dbReference type="RuleBase" id="RU361262"/>
    </source>
</evidence>
<dbReference type="PANTHER" id="PTHR32176:SF111">
    <property type="entry name" value="PATATIN"/>
    <property type="match status" value="1"/>
</dbReference>
<organism evidence="9 10">
    <name type="scientific">Panicum miliaceum</name>
    <name type="common">Proso millet</name>
    <name type="synonym">Broomcorn millet</name>
    <dbReference type="NCBI Taxonomy" id="4540"/>
    <lineage>
        <taxon>Eukaryota</taxon>
        <taxon>Viridiplantae</taxon>
        <taxon>Streptophyta</taxon>
        <taxon>Embryophyta</taxon>
        <taxon>Tracheophyta</taxon>
        <taxon>Spermatophyta</taxon>
        <taxon>Magnoliopsida</taxon>
        <taxon>Liliopsida</taxon>
        <taxon>Poales</taxon>
        <taxon>Poaceae</taxon>
        <taxon>PACMAD clade</taxon>
        <taxon>Panicoideae</taxon>
        <taxon>Panicodae</taxon>
        <taxon>Paniceae</taxon>
        <taxon>Panicinae</taxon>
        <taxon>Panicum</taxon>
        <taxon>Panicum sect. Panicum</taxon>
    </lineage>
</organism>
<dbReference type="PANTHER" id="PTHR32176">
    <property type="entry name" value="XYLOSE ISOMERASE"/>
    <property type="match status" value="1"/>
</dbReference>
<evidence type="ECO:0000256" key="4">
    <source>
        <dbReference type="ARBA" id="ARBA00025642"/>
    </source>
</evidence>
<gene>
    <name evidence="9" type="ORF">C2845_PM18G10180</name>
</gene>
<evidence type="ECO:0000313" key="9">
    <source>
        <dbReference type="EMBL" id="RLM58499.1"/>
    </source>
</evidence>
<comment type="caution">
    <text evidence="9">The sequence shown here is derived from an EMBL/GenBank/DDBJ whole genome shotgun (WGS) entry which is preliminary data.</text>
</comment>
<name>A0A3L6PMI0_PANMI</name>
<evidence type="ECO:0000256" key="1">
    <source>
        <dbReference type="ARBA" id="ARBA00010240"/>
    </source>
</evidence>
<feature type="short sequence motif" description="GXGXXG" evidence="5">
    <location>
        <begin position="12"/>
        <end position="17"/>
    </location>
</feature>
<dbReference type="GO" id="GO:0016042">
    <property type="term" value="P:lipid catabolic process"/>
    <property type="evidence" value="ECO:0007669"/>
    <property type="project" value="UniProtKB-UniRule"/>
</dbReference>
<feature type="active site" description="Proton acceptor" evidence="5">
    <location>
        <position position="200"/>
    </location>
</feature>
<dbReference type="GO" id="GO:0004620">
    <property type="term" value="F:phospholipase activity"/>
    <property type="evidence" value="ECO:0007669"/>
    <property type="project" value="TreeGrafter"/>
</dbReference>
<sequence>MGERITVLSIDGGGIRGLIPSVIIASLEKKLRELDGPNARIADYFDLIAGTSTGALIATMLATPEKGKKRPIAAEEIKKFYVDNGPKIFPPINGAWKMLRALWGPVYDGKFLHDKIKSMTGDLTFVDTLTTILMSAFDVRRLNPITFSSYKVPPGGKEEEENKLRDVCIGTSAAPTFFPPYRFDAHYRDGMFWCGSHLIDGGVGANNPTMSAIMRVAREIRCRNEDFPISERPVVDFTKYIVISFGTGSVRKVKRGTYTAEECAKWGAFGWLHRIEWPWMGKELHTRLIDMYSHANDFLVDRNVAFLLEGVTDDPWVKKAILSMDNATKENMDNLIGIGEDLLTKRVARVRKETGRYEPAPGERKTNEDELKHFAEILSDERRLRLKKQKEQAPQPPPGSVRTCS</sequence>
<keyword evidence="5 6" id="KW-0442">Lipid degradation</keyword>
<dbReference type="STRING" id="4540.A0A3L6PMI0"/>
<evidence type="ECO:0000256" key="3">
    <source>
        <dbReference type="ARBA" id="ARBA00023098"/>
    </source>
</evidence>